<accession>A0AAC9EU56</accession>
<dbReference type="AlphaFoldDB" id="A0AAC9EU56"/>
<keyword evidence="3" id="KW-1185">Reference proteome</keyword>
<keyword evidence="1" id="KW-1133">Transmembrane helix</keyword>
<dbReference type="KEGG" id="fper:ACH24_01810"/>
<feature type="transmembrane region" description="Helical" evidence="1">
    <location>
        <begin position="15"/>
        <end position="35"/>
    </location>
</feature>
<keyword evidence="1" id="KW-0472">Membrane</keyword>
<evidence type="ECO:0000313" key="3">
    <source>
        <dbReference type="Proteomes" id="UP000242800"/>
    </source>
</evidence>
<organism evidence="2 3">
    <name type="scientific">Francisella persica ATCC VR-331</name>
    <dbReference type="NCBI Taxonomy" id="1086726"/>
    <lineage>
        <taxon>Bacteria</taxon>
        <taxon>Pseudomonadati</taxon>
        <taxon>Pseudomonadota</taxon>
        <taxon>Gammaproteobacteria</taxon>
        <taxon>Thiotrichales</taxon>
        <taxon>Francisellaceae</taxon>
        <taxon>Francisella</taxon>
    </lineage>
</organism>
<protein>
    <submittedName>
        <fullName evidence="2">Uncharacterized protein</fullName>
    </submittedName>
</protein>
<reference evidence="2 3" key="1">
    <citation type="journal article" date="2016" name="Int. J. Syst. Evol. Microbiol.">
        <title>Reclassification of Wolbachia persica as Francisella persica comb. nov. and emended description of the family Francisellaceae.</title>
        <authorList>
            <person name="Larson M.A."/>
            <person name="Nalbantoglu U."/>
            <person name="Sayood K."/>
            <person name="Zentz E.B."/>
            <person name="Cer R.Z."/>
            <person name="Iwen P.C."/>
            <person name="Francesconi S.C."/>
            <person name="Bishop-Lilly K.A."/>
            <person name="Mokashi V.P."/>
            <person name="Sjostedt A."/>
            <person name="Hinrichs S.H."/>
        </authorList>
    </citation>
    <scope>NUCLEOTIDE SEQUENCE [LARGE SCALE GENOMIC DNA]</scope>
    <source>
        <strain evidence="2 3">FSC845</strain>
    </source>
</reference>
<name>A0AAC9EU56_9GAMM</name>
<proteinExistence type="predicted"/>
<gene>
    <name evidence="2" type="ORF">ACH24_01810</name>
</gene>
<sequence>MAWNTPSILFIENSHISTIEYGLWNFFLVLLESFIMRNKSRSFSLKALIKIGTVLALASLIVFCLYGFSLMV</sequence>
<keyword evidence="1" id="KW-0812">Transmembrane</keyword>
<evidence type="ECO:0000256" key="1">
    <source>
        <dbReference type="SAM" id="Phobius"/>
    </source>
</evidence>
<evidence type="ECO:0000313" key="2">
    <source>
        <dbReference type="EMBL" id="ALB01504.1"/>
    </source>
</evidence>
<dbReference type="EMBL" id="CP012505">
    <property type="protein sequence ID" value="ALB01504.1"/>
    <property type="molecule type" value="Genomic_DNA"/>
</dbReference>
<dbReference type="Proteomes" id="UP000242800">
    <property type="component" value="Chromosome"/>
</dbReference>
<feature type="transmembrane region" description="Helical" evidence="1">
    <location>
        <begin position="47"/>
        <end position="68"/>
    </location>
</feature>